<protein>
    <submittedName>
        <fullName evidence="2">Leucine aminopeptidase 1-like</fullName>
    </submittedName>
</protein>
<sequence length="337" mass="37698">MHRTTSADQFKCRVQLTVIWTVYHAIHLTPKKHILGVQITQSPLRLHYSGMHVYPDQLRLRYRSFTETAQSTRSVWSTQTCLSTQVLYSAYGATSSYGVHYIFWCPLHVTVPTVAYGATTDYNVHFSLWRPLQLTVPNTTRNSHFSSQWSLQFMVVASVLGGIFSSRLYFSSRCSLQLAEVTSAYGGQLGLGRSTRLRVVNSAYGDHLSLRLKKKTSYGYSLQSKYNTAYAQQSRKAYGVSLRSKNKIAYAQHGRTTYGLTAYEYLDCTTQPTAQAGQTAHKTQTWKTISNSTKQNTNPCPTPGPSSSASAALRTYSKPAIAQLSLNSQQTLASFPY</sequence>
<dbReference type="EMBL" id="KQ987177">
    <property type="protein sequence ID" value="KZV57987.1"/>
    <property type="molecule type" value="Genomic_DNA"/>
</dbReference>
<dbReference type="AlphaFoldDB" id="A0A2Z7DDB5"/>
<dbReference type="Proteomes" id="UP000250235">
    <property type="component" value="Unassembled WGS sequence"/>
</dbReference>
<accession>A0A2Z7DDB5</accession>
<evidence type="ECO:0000313" key="2">
    <source>
        <dbReference type="EMBL" id="KZV57987.1"/>
    </source>
</evidence>
<name>A0A2Z7DDB5_9LAMI</name>
<gene>
    <name evidence="2" type="ORF">F511_12476</name>
</gene>
<evidence type="ECO:0000313" key="3">
    <source>
        <dbReference type="Proteomes" id="UP000250235"/>
    </source>
</evidence>
<feature type="region of interest" description="Disordered" evidence="1">
    <location>
        <begin position="291"/>
        <end position="312"/>
    </location>
</feature>
<keyword evidence="2" id="KW-0378">Hydrolase</keyword>
<organism evidence="2 3">
    <name type="scientific">Dorcoceras hygrometricum</name>
    <dbReference type="NCBI Taxonomy" id="472368"/>
    <lineage>
        <taxon>Eukaryota</taxon>
        <taxon>Viridiplantae</taxon>
        <taxon>Streptophyta</taxon>
        <taxon>Embryophyta</taxon>
        <taxon>Tracheophyta</taxon>
        <taxon>Spermatophyta</taxon>
        <taxon>Magnoliopsida</taxon>
        <taxon>eudicotyledons</taxon>
        <taxon>Gunneridae</taxon>
        <taxon>Pentapetalae</taxon>
        <taxon>asterids</taxon>
        <taxon>lamiids</taxon>
        <taxon>Lamiales</taxon>
        <taxon>Gesneriaceae</taxon>
        <taxon>Didymocarpoideae</taxon>
        <taxon>Trichosporeae</taxon>
        <taxon>Loxocarpinae</taxon>
        <taxon>Dorcoceras</taxon>
    </lineage>
</organism>
<keyword evidence="2" id="KW-0645">Protease</keyword>
<proteinExistence type="predicted"/>
<keyword evidence="2" id="KW-0031">Aminopeptidase</keyword>
<evidence type="ECO:0000256" key="1">
    <source>
        <dbReference type="SAM" id="MobiDB-lite"/>
    </source>
</evidence>
<dbReference type="GO" id="GO:0004177">
    <property type="term" value="F:aminopeptidase activity"/>
    <property type="evidence" value="ECO:0007669"/>
    <property type="project" value="UniProtKB-KW"/>
</dbReference>
<reference evidence="2 3" key="1">
    <citation type="journal article" date="2015" name="Proc. Natl. Acad. Sci. U.S.A.">
        <title>The resurrection genome of Boea hygrometrica: A blueprint for survival of dehydration.</title>
        <authorList>
            <person name="Xiao L."/>
            <person name="Yang G."/>
            <person name="Zhang L."/>
            <person name="Yang X."/>
            <person name="Zhao S."/>
            <person name="Ji Z."/>
            <person name="Zhou Q."/>
            <person name="Hu M."/>
            <person name="Wang Y."/>
            <person name="Chen M."/>
            <person name="Xu Y."/>
            <person name="Jin H."/>
            <person name="Xiao X."/>
            <person name="Hu G."/>
            <person name="Bao F."/>
            <person name="Hu Y."/>
            <person name="Wan P."/>
            <person name="Li L."/>
            <person name="Deng X."/>
            <person name="Kuang T."/>
            <person name="Xiang C."/>
            <person name="Zhu J.K."/>
            <person name="Oliver M.J."/>
            <person name="He Y."/>
        </authorList>
    </citation>
    <scope>NUCLEOTIDE SEQUENCE [LARGE SCALE GENOMIC DNA]</scope>
    <source>
        <strain evidence="3">cv. XS01</strain>
    </source>
</reference>
<keyword evidence="3" id="KW-1185">Reference proteome</keyword>